<dbReference type="InterPro" id="IPR041581">
    <property type="entry name" value="Glyoxalase_6"/>
</dbReference>
<dbReference type="AlphaFoldDB" id="A0A6G4XBY5"/>
<dbReference type="GO" id="GO:0008124">
    <property type="term" value="F:4-alpha-hydroxytetrahydrobiopterin dehydratase activity"/>
    <property type="evidence" value="ECO:0007669"/>
    <property type="project" value="UniProtKB-EC"/>
</dbReference>
<dbReference type="Gene3D" id="3.10.180.10">
    <property type="entry name" value="2,3-Dihydroxybiphenyl 1,2-Dioxygenase, domain 1"/>
    <property type="match status" value="1"/>
</dbReference>
<protein>
    <recommendedName>
        <fullName evidence="4">Putative pterin-4-alpha-carbinolamine dehydratase</fullName>
        <ecNumber evidence="3">4.2.1.96</ecNumber>
    </recommendedName>
</protein>
<evidence type="ECO:0000256" key="5">
    <source>
        <dbReference type="ARBA" id="ARBA00023239"/>
    </source>
</evidence>
<comment type="catalytic activity">
    <reaction evidence="1">
        <text>(4aS,6R)-4a-hydroxy-L-erythro-5,6,7,8-tetrahydrobiopterin = (6R)-L-erythro-6,7-dihydrobiopterin + H2O</text>
        <dbReference type="Rhea" id="RHEA:11920"/>
        <dbReference type="ChEBI" id="CHEBI:15377"/>
        <dbReference type="ChEBI" id="CHEBI:15642"/>
        <dbReference type="ChEBI" id="CHEBI:43120"/>
        <dbReference type="EC" id="4.2.1.96"/>
    </reaction>
</comment>
<dbReference type="PANTHER" id="PTHR35908:SF1">
    <property type="entry name" value="CONSERVED PROTEIN"/>
    <property type="match status" value="1"/>
</dbReference>
<dbReference type="SUPFAM" id="SSF55248">
    <property type="entry name" value="PCD-like"/>
    <property type="match status" value="1"/>
</dbReference>
<gene>
    <name evidence="7" type="ORF">G6045_03485</name>
</gene>
<evidence type="ECO:0000256" key="4">
    <source>
        <dbReference type="ARBA" id="ARBA00021735"/>
    </source>
</evidence>
<comment type="caution">
    <text evidence="7">The sequence shown here is derived from an EMBL/GenBank/DDBJ whole genome shotgun (WGS) entry which is preliminary data.</text>
</comment>
<dbReference type="InterPro" id="IPR001533">
    <property type="entry name" value="Pterin_deHydtase"/>
</dbReference>
<dbReference type="Pfam" id="PF01329">
    <property type="entry name" value="Pterin_4a"/>
    <property type="match status" value="1"/>
</dbReference>
<dbReference type="PANTHER" id="PTHR35908">
    <property type="entry name" value="HYPOTHETICAL FUSION PROTEIN"/>
    <property type="match status" value="1"/>
</dbReference>
<evidence type="ECO:0000259" key="6">
    <source>
        <dbReference type="Pfam" id="PF18029"/>
    </source>
</evidence>
<evidence type="ECO:0000256" key="1">
    <source>
        <dbReference type="ARBA" id="ARBA00001554"/>
    </source>
</evidence>
<dbReference type="Proteomes" id="UP000481109">
    <property type="component" value="Unassembled WGS sequence"/>
</dbReference>
<evidence type="ECO:0000313" key="7">
    <source>
        <dbReference type="EMBL" id="NGO74753.1"/>
    </source>
</evidence>
<evidence type="ECO:0000313" key="8">
    <source>
        <dbReference type="Proteomes" id="UP000481109"/>
    </source>
</evidence>
<dbReference type="GO" id="GO:0006729">
    <property type="term" value="P:tetrahydrobiopterin biosynthetic process"/>
    <property type="evidence" value="ECO:0007669"/>
    <property type="project" value="InterPro"/>
</dbReference>
<dbReference type="EC" id="4.2.1.96" evidence="3"/>
<reference evidence="7 8" key="1">
    <citation type="submission" date="2020-02" db="EMBL/GenBank/DDBJ databases">
        <title>Whole-genome analyses of novel actinobacteria.</title>
        <authorList>
            <person name="Sahin N."/>
            <person name="Tokatli A."/>
        </authorList>
    </citation>
    <scope>NUCLEOTIDE SEQUENCE [LARGE SCALE GENOMIC DNA]</scope>
    <source>
        <strain evidence="7 8">YC504</strain>
    </source>
</reference>
<sequence>MEALTTPEVLSAIHDELGDWRRLAQPLAARYVTEGEDPTVAASFVSAVAQVAATAGHPVPEIRLGHGRVDLFLYTVDPAGGRWITAKDLELARLITGLAAKFLLRAAPADVTQVELALDAADHTAAGPFWAALLTGDAANTVHDSVFDPLNRLPAMWFQQTSPHETPRQRWHLDVWLAPEVVEKRIAAALAAGGTVVDASEAPSYTVLADPEGNKACVACATGRG</sequence>
<accession>A0A6G4XBY5</accession>
<evidence type="ECO:0000256" key="2">
    <source>
        <dbReference type="ARBA" id="ARBA00006472"/>
    </source>
</evidence>
<organism evidence="7 8">
    <name type="scientific">Streptomyces mesophilus</name>
    <dbReference type="NCBI Taxonomy" id="1775132"/>
    <lineage>
        <taxon>Bacteria</taxon>
        <taxon>Bacillati</taxon>
        <taxon>Actinomycetota</taxon>
        <taxon>Actinomycetes</taxon>
        <taxon>Kitasatosporales</taxon>
        <taxon>Streptomycetaceae</taxon>
        <taxon>Streptomyces</taxon>
    </lineage>
</organism>
<dbReference type="EMBL" id="JAAKZW010000005">
    <property type="protein sequence ID" value="NGO74753.1"/>
    <property type="molecule type" value="Genomic_DNA"/>
</dbReference>
<evidence type="ECO:0000256" key="3">
    <source>
        <dbReference type="ARBA" id="ARBA00013252"/>
    </source>
</evidence>
<keyword evidence="8" id="KW-1185">Reference proteome</keyword>
<dbReference type="Gene3D" id="3.30.1360.20">
    <property type="entry name" value="Transcriptional coactivator/pterin dehydratase"/>
    <property type="match status" value="1"/>
</dbReference>
<proteinExistence type="inferred from homology"/>
<dbReference type="InterPro" id="IPR029068">
    <property type="entry name" value="Glyas_Bleomycin-R_OHBP_Dase"/>
</dbReference>
<dbReference type="Pfam" id="PF18029">
    <property type="entry name" value="Glyoxalase_6"/>
    <property type="match status" value="1"/>
</dbReference>
<dbReference type="InterPro" id="IPR036428">
    <property type="entry name" value="PCD_sf"/>
</dbReference>
<name>A0A6G4XBY5_9ACTN</name>
<feature type="domain" description="Glyoxalase-like" evidence="6">
    <location>
        <begin position="116"/>
        <end position="218"/>
    </location>
</feature>
<keyword evidence="5" id="KW-0456">Lyase</keyword>
<dbReference type="RefSeq" id="WP_165330268.1">
    <property type="nucleotide sequence ID" value="NZ_JAAKZW010000005.1"/>
</dbReference>
<comment type="similarity">
    <text evidence="2">Belongs to the pterin-4-alpha-carbinolamine dehydratase family.</text>
</comment>